<dbReference type="Gramene" id="PGSC0003DMT400064143">
    <property type="protein sequence ID" value="PGSC0003DMT400064143"/>
    <property type="gene ID" value="PGSC0003DMG401024921"/>
</dbReference>
<evidence type="ECO:0000259" key="1">
    <source>
        <dbReference type="Pfam" id="PF00646"/>
    </source>
</evidence>
<dbReference type="PANTHER" id="PTHR31111">
    <property type="entry name" value="BNAA05G37150D PROTEIN-RELATED"/>
    <property type="match status" value="1"/>
</dbReference>
<evidence type="ECO:0000313" key="3">
    <source>
        <dbReference type="Proteomes" id="UP000011115"/>
    </source>
</evidence>
<accession>M1CBT0</accession>
<dbReference type="InterPro" id="IPR036047">
    <property type="entry name" value="F-box-like_dom_sf"/>
</dbReference>
<dbReference type="InParanoid" id="M1CBT0"/>
<protein>
    <recommendedName>
        <fullName evidence="1">F-box domain-containing protein</fullName>
    </recommendedName>
</protein>
<dbReference type="Pfam" id="PF00646">
    <property type="entry name" value="F-box"/>
    <property type="match status" value="1"/>
</dbReference>
<dbReference type="InterPro" id="IPR001810">
    <property type="entry name" value="F-box_dom"/>
</dbReference>
<name>M1CBT0_SOLTU</name>
<keyword evidence="3" id="KW-1185">Reference proteome</keyword>
<dbReference type="Gene3D" id="1.20.1280.50">
    <property type="match status" value="1"/>
</dbReference>
<dbReference type="Proteomes" id="UP000011115">
    <property type="component" value="Unassembled WGS sequence"/>
</dbReference>
<dbReference type="PANTHER" id="PTHR31111:SF125">
    <property type="entry name" value="F-BOX PROTEIN CPR30-LIKE"/>
    <property type="match status" value="1"/>
</dbReference>
<sequence>MLCYLPVKSLLRFKCVCKHWDSITQDFQFICLHYKHSPLIIEEKPSNGSAGCKDEFEPLPALPTRGLVLEYATRPSHFPFSPNLRYRIRNPEMQNQFFEIPDSKSSIWYMCIMFDPDCQVLKLLSLVDDRESIGYEVLDLQNEESSYCWRPLVRT</sequence>
<dbReference type="HOGENOM" id="CLU_1698560_0_0_1"/>
<feature type="domain" description="F-box" evidence="1">
    <location>
        <begin position="2"/>
        <end position="29"/>
    </location>
</feature>
<evidence type="ECO:0000313" key="2">
    <source>
        <dbReference type="EnsemblPlants" id="PGSC0003DMT400064143"/>
    </source>
</evidence>
<dbReference type="STRING" id="4113.M1CBT0"/>
<dbReference type="SUPFAM" id="SSF81383">
    <property type="entry name" value="F-box domain"/>
    <property type="match status" value="1"/>
</dbReference>
<dbReference type="EnsemblPlants" id="PGSC0003DMT400064143">
    <property type="protein sequence ID" value="PGSC0003DMT400064143"/>
    <property type="gene ID" value="PGSC0003DMG401024921"/>
</dbReference>
<dbReference type="AlphaFoldDB" id="M1CBT0"/>
<dbReference type="PaxDb" id="4113-PGSC0003DMT400064143"/>
<organism evidence="2 3">
    <name type="scientific">Solanum tuberosum</name>
    <name type="common">Potato</name>
    <dbReference type="NCBI Taxonomy" id="4113"/>
    <lineage>
        <taxon>Eukaryota</taxon>
        <taxon>Viridiplantae</taxon>
        <taxon>Streptophyta</taxon>
        <taxon>Embryophyta</taxon>
        <taxon>Tracheophyta</taxon>
        <taxon>Spermatophyta</taxon>
        <taxon>Magnoliopsida</taxon>
        <taxon>eudicotyledons</taxon>
        <taxon>Gunneridae</taxon>
        <taxon>Pentapetalae</taxon>
        <taxon>asterids</taxon>
        <taxon>lamiids</taxon>
        <taxon>Solanales</taxon>
        <taxon>Solanaceae</taxon>
        <taxon>Solanoideae</taxon>
        <taxon>Solaneae</taxon>
        <taxon>Solanum</taxon>
    </lineage>
</organism>
<reference evidence="3" key="1">
    <citation type="journal article" date="2011" name="Nature">
        <title>Genome sequence and analysis of the tuber crop potato.</title>
        <authorList>
            <consortium name="The Potato Genome Sequencing Consortium"/>
        </authorList>
    </citation>
    <scope>NUCLEOTIDE SEQUENCE [LARGE SCALE GENOMIC DNA]</scope>
    <source>
        <strain evidence="3">cv. DM1-3 516 R44</strain>
    </source>
</reference>
<reference evidence="2" key="2">
    <citation type="submission" date="2015-06" db="UniProtKB">
        <authorList>
            <consortium name="EnsemblPlants"/>
        </authorList>
    </citation>
    <scope>IDENTIFICATION</scope>
    <source>
        <strain evidence="2">DM1-3 516 R44</strain>
    </source>
</reference>
<proteinExistence type="predicted"/>